<comment type="similarity">
    <text evidence="1">Belongs to the LysR transcriptional regulatory family.</text>
</comment>
<dbReference type="GO" id="GO:0003700">
    <property type="term" value="F:DNA-binding transcription factor activity"/>
    <property type="evidence" value="ECO:0007669"/>
    <property type="project" value="InterPro"/>
</dbReference>
<gene>
    <name evidence="6" type="ORF">L2102_01945</name>
</gene>
<dbReference type="SUPFAM" id="SSF53850">
    <property type="entry name" value="Periplasmic binding protein-like II"/>
    <property type="match status" value="1"/>
</dbReference>
<dbReference type="Proteomes" id="UP001147046">
    <property type="component" value="Unassembled WGS sequence"/>
</dbReference>
<dbReference type="NCBIfam" id="NF047710">
    <property type="entry name" value="TransRegCitRGProt"/>
    <property type="match status" value="1"/>
</dbReference>
<dbReference type="InterPro" id="IPR050389">
    <property type="entry name" value="LysR-type_TF"/>
</dbReference>
<dbReference type="AlphaFoldDB" id="A0AAJ1JK45"/>
<evidence type="ECO:0000256" key="2">
    <source>
        <dbReference type="ARBA" id="ARBA00023015"/>
    </source>
</evidence>
<evidence type="ECO:0000256" key="1">
    <source>
        <dbReference type="ARBA" id="ARBA00009437"/>
    </source>
</evidence>
<accession>A0AAJ1JK45</accession>
<dbReference type="PANTHER" id="PTHR30118">
    <property type="entry name" value="HTH-TYPE TRANSCRIPTIONAL REGULATOR LEUO-RELATED"/>
    <property type="match status" value="1"/>
</dbReference>
<evidence type="ECO:0000313" key="6">
    <source>
        <dbReference type="EMBL" id="MDE9622080.1"/>
    </source>
</evidence>
<keyword evidence="3" id="KW-0238">DNA-binding</keyword>
<protein>
    <submittedName>
        <fullName evidence="6">LysR family transcriptional regulator</fullName>
    </submittedName>
</protein>
<evidence type="ECO:0000313" key="7">
    <source>
        <dbReference type="Proteomes" id="UP001147046"/>
    </source>
</evidence>
<dbReference type="Pfam" id="PF03466">
    <property type="entry name" value="LysR_substrate"/>
    <property type="match status" value="1"/>
</dbReference>
<dbReference type="InterPro" id="IPR005119">
    <property type="entry name" value="LysR_subst-bd"/>
</dbReference>
<evidence type="ECO:0000256" key="4">
    <source>
        <dbReference type="ARBA" id="ARBA00023163"/>
    </source>
</evidence>
<name>A0AAJ1JK45_9ENTR</name>
<sequence>MANLYDLKKFDLNLLVIFECIYQNLSISKAAATLYITPSAVSQSLQRLRTQFNDPLFIRSGKGITPTVTGINLHHHLEQNLNTLEQTINIMHGSSLKKKFVIYSPQITINLGVIELINTLRQNSNVEVEHHDIIMTADTAENILAYRKADLIITTAPVYNRSIVCTLFKTIECVLTCSSNHPRMNESATLTQILEEQFTLYLTEEEGIKEYQAQANALLTNRKTGFSSDSMTSIINVISSTDIIGIIPKLSYEFHAARLNLKEINIDFKIPSIRLYLMYNRASLSNKKFAEYINTITSENQQPTPSTV</sequence>
<comment type="caution">
    <text evidence="6">The sequence shown here is derived from an EMBL/GenBank/DDBJ whole genome shotgun (WGS) entry which is preliminary data.</text>
</comment>
<evidence type="ECO:0000256" key="3">
    <source>
        <dbReference type="ARBA" id="ARBA00023125"/>
    </source>
</evidence>
<keyword evidence="4" id="KW-0804">Transcription</keyword>
<dbReference type="InterPro" id="IPR036390">
    <property type="entry name" value="WH_DNA-bd_sf"/>
</dbReference>
<reference evidence="6" key="1">
    <citation type="submission" date="2022-01" db="EMBL/GenBank/DDBJ databases">
        <title>Genetic Characterization of Carbapenem-resistant Citrobacter spp. from China: a multicenter study.</title>
        <authorList>
            <person name="Ye L."/>
        </authorList>
    </citation>
    <scope>NUCLEOTIDE SEQUENCE</scope>
    <source>
        <strain evidence="6">IR5464</strain>
    </source>
</reference>
<dbReference type="SUPFAM" id="SSF46785">
    <property type="entry name" value="Winged helix' DNA-binding domain"/>
    <property type="match status" value="1"/>
</dbReference>
<feature type="domain" description="HTH lysR-type" evidence="5">
    <location>
        <begin position="10"/>
        <end position="67"/>
    </location>
</feature>
<dbReference type="EMBL" id="JAKIHV010000001">
    <property type="protein sequence ID" value="MDE9622080.1"/>
    <property type="molecule type" value="Genomic_DNA"/>
</dbReference>
<dbReference type="PROSITE" id="PS50931">
    <property type="entry name" value="HTH_LYSR"/>
    <property type="match status" value="1"/>
</dbReference>
<dbReference type="InterPro" id="IPR036388">
    <property type="entry name" value="WH-like_DNA-bd_sf"/>
</dbReference>
<keyword evidence="2" id="KW-0805">Transcription regulation</keyword>
<dbReference type="GO" id="GO:0003677">
    <property type="term" value="F:DNA binding"/>
    <property type="evidence" value="ECO:0007669"/>
    <property type="project" value="UniProtKB-KW"/>
</dbReference>
<dbReference type="PANTHER" id="PTHR30118:SF14">
    <property type="entry name" value="LYSR FAMILY TRANSCRIPTIONAL REGULATOR"/>
    <property type="match status" value="1"/>
</dbReference>
<organism evidence="6 7">
    <name type="scientific">Citrobacter portucalensis</name>
    <dbReference type="NCBI Taxonomy" id="1639133"/>
    <lineage>
        <taxon>Bacteria</taxon>
        <taxon>Pseudomonadati</taxon>
        <taxon>Pseudomonadota</taxon>
        <taxon>Gammaproteobacteria</taxon>
        <taxon>Enterobacterales</taxon>
        <taxon>Enterobacteriaceae</taxon>
        <taxon>Citrobacter</taxon>
        <taxon>Citrobacter freundii complex</taxon>
    </lineage>
</organism>
<dbReference type="InterPro" id="IPR000847">
    <property type="entry name" value="LysR_HTH_N"/>
</dbReference>
<proteinExistence type="inferred from homology"/>
<dbReference type="Gene3D" id="1.10.10.10">
    <property type="entry name" value="Winged helix-like DNA-binding domain superfamily/Winged helix DNA-binding domain"/>
    <property type="match status" value="1"/>
</dbReference>
<dbReference type="Gene3D" id="3.40.190.10">
    <property type="entry name" value="Periplasmic binding protein-like II"/>
    <property type="match status" value="2"/>
</dbReference>
<evidence type="ECO:0000259" key="5">
    <source>
        <dbReference type="PROSITE" id="PS50931"/>
    </source>
</evidence>
<dbReference type="Pfam" id="PF00126">
    <property type="entry name" value="HTH_1"/>
    <property type="match status" value="1"/>
</dbReference>
<dbReference type="RefSeq" id="WP_193135152.1">
    <property type="nucleotide sequence ID" value="NZ_JAKIHV010000001.1"/>
</dbReference>